<evidence type="ECO:0000256" key="1">
    <source>
        <dbReference type="SAM" id="MobiDB-lite"/>
    </source>
</evidence>
<accession>A0A834I4R9</accession>
<feature type="compositionally biased region" description="Polar residues" evidence="1">
    <location>
        <begin position="1"/>
        <end position="15"/>
    </location>
</feature>
<dbReference type="Gene3D" id="2.30.30.140">
    <property type="match status" value="1"/>
</dbReference>
<dbReference type="EMBL" id="JAACXV010013731">
    <property type="protein sequence ID" value="KAF7272646.1"/>
    <property type="molecule type" value="Genomic_DNA"/>
</dbReference>
<dbReference type="OrthoDB" id="6761716at2759"/>
<evidence type="ECO:0000259" key="2">
    <source>
        <dbReference type="Pfam" id="PF00567"/>
    </source>
</evidence>
<dbReference type="InterPro" id="IPR002999">
    <property type="entry name" value="Tudor"/>
</dbReference>
<feature type="region of interest" description="Disordered" evidence="1">
    <location>
        <begin position="1"/>
        <end position="20"/>
    </location>
</feature>
<dbReference type="Gene3D" id="2.40.50.90">
    <property type="match status" value="1"/>
</dbReference>
<keyword evidence="4" id="KW-1185">Reference proteome</keyword>
<dbReference type="Pfam" id="PF00567">
    <property type="entry name" value="TUDOR"/>
    <property type="match status" value="1"/>
</dbReference>
<comment type="caution">
    <text evidence="3">The sequence shown here is derived from an EMBL/GenBank/DDBJ whole genome shotgun (WGS) entry which is preliminary data.</text>
</comment>
<proteinExistence type="predicted"/>
<dbReference type="PANTHER" id="PTHR22948:SF76">
    <property type="entry name" value="FI20010P1-RELATED"/>
    <property type="match status" value="1"/>
</dbReference>
<dbReference type="AlphaFoldDB" id="A0A834I4R9"/>
<dbReference type="Proteomes" id="UP000625711">
    <property type="component" value="Unassembled WGS sequence"/>
</dbReference>
<sequence length="285" mass="32296">MNNQLSVHSTANFPNDENEHRMIPDGFDDKSWVVNNVYSLRVSHIESPSNFWIVINHRELGPFHCRLNDFYHEHKDDYKADSKTNRFCVVYTSGSYCRALLINPDLAVKKQTCLLAFLVDFGSITQVDPADIYLLSEMACAVPQFAIKATLAGLEYFEPSTWSQTAVARFVKLVEQKLLSGQLKRVNQRNKILHLDLADYNGETDYVTLKNDLSVLKKFLNSITSLDVHKNCIKDIDYKASHFHGSSFSSVGTELSSDTMMVKNILKEIAFKCQNIMSGIKALIG</sequence>
<name>A0A834I4R9_RHYFE</name>
<dbReference type="SUPFAM" id="SSF63748">
    <property type="entry name" value="Tudor/PWWP/MBT"/>
    <property type="match status" value="1"/>
</dbReference>
<evidence type="ECO:0000313" key="3">
    <source>
        <dbReference type="EMBL" id="KAF7272646.1"/>
    </source>
</evidence>
<protein>
    <recommendedName>
        <fullName evidence="2">Tudor domain-containing protein</fullName>
    </recommendedName>
</protein>
<feature type="domain" description="Tudor" evidence="2">
    <location>
        <begin position="37"/>
        <end position="153"/>
    </location>
</feature>
<gene>
    <name evidence="3" type="ORF">GWI33_014585</name>
</gene>
<dbReference type="GO" id="GO:0005737">
    <property type="term" value="C:cytoplasm"/>
    <property type="evidence" value="ECO:0007669"/>
    <property type="project" value="UniProtKB-ARBA"/>
</dbReference>
<dbReference type="InterPro" id="IPR035437">
    <property type="entry name" value="SNase_OB-fold_sf"/>
</dbReference>
<organism evidence="3 4">
    <name type="scientific">Rhynchophorus ferrugineus</name>
    <name type="common">Red palm weevil</name>
    <name type="synonym">Curculio ferrugineus</name>
    <dbReference type="NCBI Taxonomy" id="354439"/>
    <lineage>
        <taxon>Eukaryota</taxon>
        <taxon>Metazoa</taxon>
        <taxon>Ecdysozoa</taxon>
        <taxon>Arthropoda</taxon>
        <taxon>Hexapoda</taxon>
        <taxon>Insecta</taxon>
        <taxon>Pterygota</taxon>
        <taxon>Neoptera</taxon>
        <taxon>Endopterygota</taxon>
        <taxon>Coleoptera</taxon>
        <taxon>Polyphaga</taxon>
        <taxon>Cucujiformia</taxon>
        <taxon>Curculionidae</taxon>
        <taxon>Dryophthorinae</taxon>
        <taxon>Rhynchophorus</taxon>
    </lineage>
</organism>
<reference evidence="3" key="1">
    <citation type="submission" date="2020-08" db="EMBL/GenBank/DDBJ databases">
        <title>Genome sequencing and assembly of the red palm weevil Rhynchophorus ferrugineus.</title>
        <authorList>
            <person name="Dias G.B."/>
            <person name="Bergman C.M."/>
            <person name="Manee M."/>
        </authorList>
    </citation>
    <scope>NUCLEOTIDE SEQUENCE</scope>
    <source>
        <strain evidence="3">AA-2017</strain>
        <tissue evidence="3">Whole larva</tissue>
    </source>
</reference>
<dbReference type="InterPro" id="IPR050621">
    <property type="entry name" value="Tudor_domain_containing"/>
</dbReference>
<evidence type="ECO:0000313" key="4">
    <source>
        <dbReference type="Proteomes" id="UP000625711"/>
    </source>
</evidence>
<dbReference type="PANTHER" id="PTHR22948">
    <property type="entry name" value="TUDOR DOMAIN CONTAINING PROTEIN"/>
    <property type="match status" value="1"/>
</dbReference>